<organism evidence="2 3">
    <name type="scientific">Rufibacter tibetensis</name>
    <dbReference type="NCBI Taxonomy" id="512763"/>
    <lineage>
        <taxon>Bacteria</taxon>
        <taxon>Pseudomonadati</taxon>
        <taxon>Bacteroidota</taxon>
        <taxon>Cytophagia</taxon>
        <taxon>Cytophagales</taxon>
        <taxon>Hymenobacteraceae</taxon>
        <taxon>Rufibacter</taxon>
    </lineage>
</organism>
<sequence length="266" mass="29549">MRILKNNILLGAMAIGTIIACNSQQPMTGGSTTTAKVNTATQALNTLNDEEKKEGWKLLFDGKTTAGWRGAYKDAFPEQGWKIENGELVVLKSGGGESRNGGDIITEQQYDNFELTLEAKLTPGANSGVKYFVTERLPKSPGSAIGLEFQILDDELHPDAKMGRDGNRTIGSLYDLITAQNKKVNPIGEWNKVRIVSNNKHVEHWLNGVKVVEYERGSQEFRDLVAASKYQKFENFGEAPQGHILLQDHGDEVRYRNIKLLDLNTK</sequence>
<evidence type="ECO:0000259" key="1">
    <source>
        <dbReference type="Pfam" id="PF06439"/>
    </source>
</evidence>
<dbReference type="Proteomes" id="UP000061382">
    <property type="component" value="Chromosome"/>
</dbReference>
<keyword evidence="3" id="KW-1185">Reference proteome</keyword>
<dbReference type="Pfam" id="PF06439">
    <property type="entry name" value="3keto-disac_hyd"/>
    <property type="match status" value="1"/>
</dbReference>
<dbReference type="InterPro" id="IPR010496">
    <property type="entry name" value="AL/BT2_dom"/>
</dbReference>
<gene>
    <name evidence="2" type="ORF">DC20_15005</name>
</gene>
<dbReference type="PATRIC" id="fig|512763.3.peg.3302"/>
<name>A0A0P0CZS2_9BACT</name>
<protein>
    <recommendedName>
        <fullName evidence="1">3-keto-alpha-glucoside-1,2-lyase/3-keto-2-hydroxy-glucal hydratase domain-containing protein</fullName>
    </recommendedName>
</protein>
<feature type="domain" description="3-keto-alpha-glucoside-1,2-lyase/3-keto-2-hydroxy-glucal hydratase" evidence="1">
    <location>
        <begin position="55"/>
        <end position="260"/>
    </location>
</feature>
<dbReference type="PROSITE" id="PS51257">
    <property type="entry name" value="PROKAR_LIPOPROTEIN"/>
    <property type="match status" value="1"/>
</dbReference>
<evidence type="ECO:0000313" key="2">
    <source>
        <dbReference type="EMBL" id="ALJ00046.1"/>
    </source>
</evidence>
<dbReference type="AlphaFoldDB" id="A0A0P0CZS2"/>
<dbReference type="Gene3D" id="2.60.120.560">
    <property type="entry name" value="Exo-inulinase, domain 1"/>
    <property type="match status" value="1"/>
</dbReference>
<dbReference type="STRING" id="512763.DC20_15005"/>
<proteinExistence type="predicted"/>
<evidence type="ECO:0000313" key="3">
    <source>
        <dbReference type="Proteomes" id="UP000061382"/>
    </source>
</evidence>
<dbReference type="GO" id="GO:0016787">
    <property type="term" value="F:hydrolase activity"/>
    <property type="evidence" value="ECO:0007669"/>
    <property type="project" value="InterPro"/>
</dbReference>
<reference evidence="2 3" key="1">
    <citation type="submission" date="2015-08" db="EMBL/GenBank/DDBJ databases">
        <title>Complete genome sequence of Rufibacter tibetensis strain 1351t, a radiation-resistant bacterium from tibet plateau.</title>
        <authorList>
            <person name="Dai J."/>
        </authorList>
    </citation>
    <scope>NUCLEOTIDE SEQUENCE [LARGE SCALE GENOMIC DNA]</scope>
    <source>
        <strain evidence="2 3">1351</strain>
    </source>
</reference>
<accession>A0A0P0CZS2</accession>
<dbReference type="KEGG" id="rti:DC20_15005"/>
<dbReference type="EMBL" id="CP012643">
    <property type="protein sequence ID" value="ALJ00046.1"/>
    <property type="molecule type" value="Genomic_DNA"/>
</dbReference>